<protein>
    <submittedName>
        <fullName evidence="7">MRG</fullName>
    </submittedName>
</protein>
<keyword evidence="5" id="KW-0539">Nucleus</keyword>
<keyword evidence="4" id="KW-0804">Transcription</keyword>
<dbReference type="InterPro" id="IPR038217">
    <property type="entry name" value="MRG_C_sf"/>
</dbReference>
<proteinExistence type="predicted"/>
<dbReference type="PROSITE" id="PS51640">
    <property type="entry name" value="MRG"/>
    <property type="match status" value="1"/>
</dbReference>
<dbReference type="AlphaFoldDB" id="A0A2P5BJA9"/>
<gene>
    <name evidence="7" type="ORF">PanWU01x14_234100</name>
</gene>
<sequence>MPYTEENVQKHLAVNKKREMDKTMKLARSSNLKEKMVVRGKKRKNDDHLFMDNIHVPMQKYANIKIPPRLKKHLVDCEVFTRMGKLVRLPRSPNVNDIFDRYLRHRKREDESLADSLREIMKGLQSYFDKALPVMLLYRIERRQYEEAIADDVTPSDVYGAEHLLRLFVKLPELLCYVEIEEETFTELMQKVNDFLKWLRTNQRAFFRWDYYAAKEIERRANKRDD</sequence>
<evidence type="ECO:0000256" key="3">
    <source>
        <dbReference type="ARBA" id="ARBA00023015"/>
    </source>
</evidence>
<dbReference type="PANTHER" id="PTHR10880">
    <property type="entry name" value="MORTALITY FACTOR 4-LIKE PROTEIN"/>
    <property type="match status" value="1"/>
</dbReference>
<dbReference type="GO" id="GO:0000123">
    <property type="term" value="C:histone acetyltransferase complex"/>
    <property type="evidence" value="ECO:0007669"/>
    <property type="project" value="TreeGrafter"/>
</dbReference>
<dbReference type="EMBL" id="JXTB01000270">
    <property type="protein sequence ID" value="PON48877.1"/>
    <property type="molecule type" value="Genomic_DNA"/>
</dbReference>
<keyword evidence="8" id="KW-1185">Reference proteome</keyword>
<comment type="caution">
    <text evidence="7">The sequence shown here is derived from an EMBL/GenBank/DDBJ whole genome shotgun (WGS) entry which is preliminary data.</text>
</comment>
<dbReference type="STRING" id="3476.A0A2P5BJA9"/>
<dbReference type="Proteomes" id="UP000237105">
    <property type="component" value="Unassembled WGS sequence"/>
</dbReference>
<evidence type="ECO:0000256" key="5">
    <source>
        <dbReference type="ARBA" id="ARBA00023242"/>
    </source>
</evidence>
<evidence type="ECO:0000256" key="2">
    <source>
        <dbReference type="ARBA" id="ARBA00022853"/>
    </source>
</evidence>
<accession>A0A2P5BJA9</accession>
<dbReference type="GO" id="GO:0005634">
    <property type="term" value="C:nucleus"/>
    <property type="evidence" value="ECO:0007669"/>
    <property type="project" value="UniProtKB-SubCell"/>
</dbReference>
<name>A0A2P5BJA9_PARAD</name>
<dbReference type="GO" id="GO:0006325">
    <property type="term" value="P:chromatin organization"/>
    <property type="evidence" value="ECO:0007669"/>
    <property type="project" value="UniProtKB-KW"/>
</dbReference>
<dbReference type="Pfam" id="PF05712">
    <property type="entry name" value="MRG"/>
    <property type="match status" value="1"/>
</dbReference>
<dbReference type="InterPro" id="IPR026541">
    <property type="entry name" value="MRG_dom"/>
</dbReference>
<dbReference type="Gene3D" id="1.10.274.30">
    <property type="entry name" value="MRG domain"/>
    <property type="match status" value="1"/>
</dbReference>
<organism evidence="7 8">
    <name type="scientific">Parasponia andersonii</name>
    <name type="common">Sponia andersonii</name>
    <dbReference type="NCBI Taxonomy" id="3476"/>
    <lineage>
        <taxon>Eukaryota</taxon>
        <taxon>Viridiplantae</taxon>
        <taxon>Streptophyta</taxon>
        <taxon>Embryophyta</taxon>
        <taxon>Tracheophyta</taxon>
        <taxon>Spermatophyta</taxon>
        <taxon>Magnoliopsida</taxon>
        <taxon>eudicotyledons</taxon>
        <taxon>Gunneridae</taxon>
        <taxon>Pentapetalae</taxon>
        <taxon>rosids</taxon>
        <taxon>fabids</taxon>
        <taxon>Rosales</taxon>
        <taxon>Cannabaceae</taxon>
        <taxon>Parasponia</taxon>
    </lineage>
</organism>
<feature type="domain" description="MRG" evidence="6">
    <location>
        <begin position="60"/>
        <end position="211"/>
    </location>
</feature>
<reference evidence="8" key="1">
    <citation type="submission" date="2016-06" db="EMBL/GenBank/DDBJ databases">
        <title>Parallel loss of symbiosis genes in relatives of nitrogen-fixing non-legume Parasponia.</title>
        <authorList>
            <person name="Van Velzen R."/>
            <person name="Holmer R."/>
            <person name="Bu F."/>
            <person name="Rutten L."/>
            <person name="Van Zeijl A."/>
            <person name="Liu W."/>
            <person name="Santuari L."/>
            <person name="Cao Q."/>
            <person name="Sharma T."/>
            <person name="Shen D."/>
            <person name="Roswanjaya Y."/>
            <person name="Wardhani T."/>
            <person name="Kalhor M.S."/>
            <person name="Jansen J."/>
            <person name="Van den Hoogen J."/>
            <person name="Gungor B."/>
            <person name="Hartog M."/>
            <person name="Hontelez J."/>
            <person name="Verver J."/>
            <person name="Yang W.-C."/>
            <person name="Schijlen E."/>
            <person name="Repin R."/>
            <person name="Schilthuizen M."/>
            <person name="Schranz E."/>
            <person name="Heidstra R."/>
            <person name="Miyata K."/>
            <person name="Fedorova E."/>
            <person name="Kohlen W."/>
            <person name="Bisseling T."/>
            <person name="Smit S."/>
            <person name="Geurts R."/>
        </authorList>
    </citation>
    <scope>NUCLEOTIDE SEQUENCE [LARGE SCALE GENOMIC DNA]</scope>
    <source>
        <strain evidence="8">cv. WU1-14</strain>
    </source>
</reference>
<dbReference type="GO" id="GO:0006355">
    <property type="term" value="P:regulation of DNA-templated transcription"/>
    <property type="evidence" value="ECO:0007669"/>
    <property type="project" value="InterPro"/>
</dbReference>
<comment type="subcellular location">
    <subcellularLocation>
        <location evidence="1">Nucleus</location>
    </subcellularLocation>
</comment>
<keyword evidence="3" id="KW-0805">Transcription regulation</keyword>
<dbReference type="PANTHER" id="PTHR10880:SF44">
    <property type="entry name" value="PROTEIN MRG2"/>
    <property type="match status" value="1"/>
</dbReference>
<evidence type="ECO:0000256" key="1">
    <source>
        <dbReference type="ARBA" id="ARBA00004123"/>
    </source>
</evidence>
<dbReference type="InterPro" id="IPR008676">
    <property type="entry name" value="MRG"/>
</dbReference>
<dbReference type="OrthoDB" id="124855at2759"/>
<keyword evidence="2" id="KW-0156">Chromatin regulator</keyword>
<evidence type="ECO:0000259" key="6">
    <source>
        <dbReference type="Pfam" id="PF05712"/>
    </source>
</evidence>
<evidence type="ECO:0000256" key="4">
    <source>
        <dbReference type="ARBA" id="ARBA00023163"/>
    </source>
</evidence>
<evidence type="ECO:0000313" key="8">
    <source>
        <dbReference type="Proteomes" id="UP000237105"/>
    </source>
</evidence>
<evidence type="ECO:0000313" key="7">
    <source>
        <dbReference type="EMBL" id="PON48877.1"/>
    </source>
</evidence>